<accession>X1U322</accession>
<proteinExistence type="predicted"/>
<name>X1U322_9ZZZZ</name>
<comment type="caution">
    <text evidence="1">The sequence shown here is derived from an EMBL/GenBank/DDBJ whole genome shotgun (WGS) entry which is preliminary data.</text>
</comment>
<sequence length="247" mass="28117">DIKNSPAISIPTPNVTFVNPKMVFYGINIYPTAGGVDDILLRGKGSLLSVQLGWPPIVPTPPYERDFNLGDGTFTLTFYKGFNISIDDWLNPWTAPGKATYANFLKCVSIVLDVFGLQWYVNLNDTTIYYLLSALDPPSLYFDLTIEEALRTGNWLKLLTAITAYLVDHWDEIAYWVYQEWPGDTTAQALQPKFNVAIKRIQKALPLDGFPLLRISLILYVLLYRVSADPQLFRYLPLRKTFPLQKQ</sequence>
<dbReference type="AlphaFoldDB" id="X1U322"/>
<protein>
    <submittedName>
        <fullName evidence="1">Uncharacterized protein</fullName>
    </submittedName>
</protein>
<gene>
    <name evidence="1" type="ORF">S12H4_19941</name>
</gene>
<evidence type="ECO:0000313" key="1">
    <source>
        <dbReference type="EMBL" id="GAI86704.1"/>
    </source>
</evidence>
<dbReference type="EMBL" id="BARW01010039">
    <property type="protein sequence ID" value="GAI86704.1"/>
    <property type="molecule type" value="Genomic_DNA"/>
</dbReference>
<feature type="non-terminal residue" evidence="1">
    <location>
        <position position="1"/>
    </location>
</feature>
<organism evidence="1">
    <name type="scientific">marine sediment metagenome</name>
    <dbReference type="NCBI Taxonomy" id="412755"/>
    <lineage>
        <taxon>unclassified sequences</taxon>
        <taxon>metagenomes</taxon>
        <taxon>ecological metagenomes</taxon>
    </lineage>
</organism>
<reference evidence="1" key="1">
    <citation type="journal article" date="2014" name="Front. Microbiol.">
        <title>High frequency of phylogenetically diverse reductive dehalogenase-homologous genes in deep subseafloor sedimentary metagenomes.</title>
        <authorList>
            <person name="Kawai M."/>
            <person name="Futagami T."/>
            <person name="Toyoda A."/>
            <person name="Takaki Y."/>
            <person name="Nishi S."/>
            <person name="Hori S."/>
            <person name="Arai W."/>
            <person name="Tsubouchi T."/>
            <person name="Morono Y."/>
            <person name="Uchiyama I."/>
            <person name="Ito T."/>
            <person name="Fujiyama A."/>
            <person name="Inagaki F."/>
            <person name="Takami H."/>
        </authorList>
    </citation>
    <scope>NUCLEOTIDE SEQUENCE</scope>
    <source>
        <strain evidence="1">Expedition CK06-06</strain>
    </source>
</reference>